<dbReference type="Gene3D" id="1.25.40.10">
    <property type="entry name" value="Tetratricopeptide repeat domain"/>
    <property type="match status" value="2"/>
</dbReference>
<dbReference type="EC" id="2.4.-.-" evidence="3"/>
<evidence type="ECO:0000259" key="2">
    <source>
        <dbReference type="Pfam" id="PF00535"/>
    </source>
</evidence>
<organism evidence="3 4">
    <name type="scientific">Kineothrix sedimenti</name>
    <dbReference type="NCBI Taxonomy" id="3123317"/>
    <lineage>
        <taxon>Bacteria</taxon>
        <taxon>Bacillati</taxon>
        <taxon>Bacillota</taxon>
        <taxon>Clostridia</taxon>
        <taxon>Lachnospirales</taxon>
        <taxon>Lachnospiraceae</taxon>
        <taxon>Kineothrix</taxon>
    </lineage>
</organism>
<dbReference type="PANTHER" id="PTHR43630">
    <property type="entry name" value="POLY-BETA-1,6-N-ACETYL-D-GLUCOSAMINE SYNTHASE"/>
    <property type="match status" value="1"/>
</dbReference>
<evidence type="ECO:0000313" key="4">
    <source>
        <dbReference type="Proteomes" id="UP001451571"/>
    </source>
</evidence>
<proteinExistence type="predicted"/>
<keyword evidence="1" id="KW-0802">TPR repeat</keyword>
<name>A0ABZ3EXG2_9FIRM</name>
<protein>
    <submittedName>
        <fullName evidence="3">Glycosyltransferase</fullName>
        <ecNumber evidence="3">2.4.-.-</ecNumber>
    </submittedName>
</protein>
<reference evidence="3 4" key="1">
    <citation type="submission" date="2024-02" db="EMBL/GenBank/DDBJ databases">
        <title>Bacterial strain from lacustrine sediment.</title>
        <authorList>
            <person name="Petit C."/>
            <person name="Fadhlaoui K."/>
        </authorList>
    </citation>
    <scope>NUCLEOTIDE SEQUENCE [LARGE SCALE GENOMIC DNA]</scope>
    <source>
        <strain evidence="3 4">IPX-CK</strain>
    </source>
</reference>
<dbReference type="SMART" id="SM00028">
    <property type="entry name" value="TPR"/>
    <property type="match status" value="3"/>
</dbReference>
<dbReference type="InterPro" id="IPR019734">
    <property type="entry name" value="TPR_rpt"/>
</dbReference>
<dbReference type="Proteomes" id="UP001451571">
    <property type="component" value="Chromosome"/>
</dbReference>
<gene>
    <name evidence="3" type="ORF">V6984_03800</name>
</gene>
<dbReference type="InterPro" id="IPR011990">
    <property type="entry name" value="TPR-like_helical_dom_sf"/>
</dbReference>
<dbReference type="PANTHER" id="PTHR43630:SF2">
    <property type="entry name" value="GLYCOSYLTRANSFERASE"/>
    <property type="match status" value="1"/>
</dbReference>
<dbReference type="Gene3D" id="3.90.550.10">
    <property type="entry name" value="Spore Coat Polysaccharide Biosynthesis Protein SpsA, Chain A"/>
    <property type="match status" value="1"/>
</dbReference>
<keyword evidence="3" id="KW-0328">Glycosyltransferase</keyword>
<feature type="domain" description="Glycosyltransferase 2-like" evidence="2">
    <location>
        <begin position="5"/>
        <end position="88"/>
    </location>
</feature>
<dbReference type="InterPro" id="IPR001173">
    <property type="entry name" value="Glyco_trans_2-like"/>
</dbReference>
<dbReference type="SUPFAM" id="SSF48452">
    <property type="entry name" value="TPR-like"/>
    <property type="match status" value="1"/>
</dbReference>
<dbReference type="SUPFAM" id="SSF53448">
    <property type="entry name" value="Nucleotide-diphospho-sugar transferases"/>
    <property type="match status" value="1"/>
</dbReference>
<dbReference type="RefSeq" id="WP_342758479.1">
    <property type="nucleotide sequence ID" value="NZ_CP146256.1"/>
</dbReference>
<feature type="repeat" description="TPR" evidence="1">
    <location>
        <begin position="206"/>
        <end position="239"/>
    </location>
</feature>
<accession>A0ABZ3EXG2</accession>
<dbReference type="EMBL" id="CP146256">
    <property type="protein sequence ID" value="XAH74901.1"/>
    <property type="molecule type" value="Genomic_DNA"/>
</dbReference>
<feature type="repeat" description="TPR" evidence="1">
    <location>
        <begin position="318"/>
        <end position="351"/>
    </location>
</feature>
<dbReference type="Pfam" id="PF00535">
    <property type="entry name" value="Glycos_transf_2"/>
    <property type="match status" value="1"/>
</dbReference>
<sequence length="359" mass="40920">MLPISVCIIAKNEEQYIGECLSRLIKFDWEIVVVDTGSIDRTVDIARTYTPNVFHFNWINDFSAARNYSISKAHNSYILVIDCDEYLEVPSLTAETVLTLPNLVSPKQVGLIELHNLSTALTDDLPEGNPDIICDRVARFFHKDYTYYQGSIHEQLVSRDGNALSFVSLPIRFQHVGYNTIEARAVKAARNIAMLQRALDVNSSDPYLYFQMGQSHFGIADYKKALPYFEKALSLDVDEREDFVQTLVESYGYSLLYLERYETALQLEGVYDIFSKRADFVFLMGLIYMNSIMFEKAIDAFLHAASIPNHAVEGVNSYKAFYNVGVIYECMSHIPEALKYYEKCGNYAPALHRISSLTQ</sequence>
<dbReference type="GO" id="GO:0016757">
    <property type="term" value="F:glycosyltransferase activity"/>
    <property type="evidence" value="ECO:0007669"/>
    <property type="project" value="UniProtKB-KW"/>
</dbReference>
<keyword evidence="4" id="KW-1185">Reference proteome</keyword>
<evidence type="ECO:0000313" key="3">
    <source>
        <dbReference type="EMBL" id="XAH74901.1"/>
    </source>
</evidence>
<dbReference type="CDD" id="cd02511">
    <property type="entry name" value="Beta4Glucosyltransferase"/>
    <property type="match status" value="1"/>
</dbReference>
<dbReference type="InterPro" id="IPR029044">
    <property type="entry name" value="Nucleotide-diphossugar_trans"/>
</dbReference>
<dbReference type="Pfam" id="PF13181">
    <property type="entry name" value="TPR_8"/>
    <property type="match status" value="1"/>
</dbReference>
<keyword evidence="3" id="KW-0808">Transferase</keyword>
<dbReference type="PROSITE" id="PS50005">
    <property type="entry name" value="TPR"/>
    <property type="match status" value="2"/>
</dbReference>
<evidence type="ECO:0000256" key="1">
    <source>
        <dbReference type="PROSITE-ProRule" id="PRU00339"/>
    </source>
</evidence>